<sequence length="83" mass="9176">MVVGDDCSRWKRGEGLESKGKTDEAQRPSVAHDGGESILSSELQQPLSDIADKVNHLLEISDTRWWSLAGQTVKQGISRYAFC</sequence>
<evidence type="ECO:0000256" key="1">
    <source>
        <dbReference type="SAM" id="MobiDB-lite"/>
    </source>
</evidence>
<accession>A0AA88JDS6</accession>
<proteinExistence type="predicted"/>
<dbReference type="EMBL" id="BTGU01000638">
    <property type="protein sequence ID" value="GMN68541.1"/>
    <property type="molecule type" value="Genomic_DNA"/>
</dbReference>
<protein>
    <submittedName>
        <fullName evidence="2">Uncharacterized protein</fullName>
    </submittedName>
</protein>
<name>A0AA88JDS6_FICCA</name>
<evidence type="ECO:0000313" key="2">
    <source>
        <dbReference type="EMBL" id="GMN68541.1"/>
    </source>
</evidence>
<feature type="compositionally biased region" description="Basic and acidic residues" evidence="1">
    <location>
        <begin position="1"/>
        <end position="26"/>
    </location>
</feature>
<feature type="region of interest" description="Disordered" evidence="1">
    <location>
        <begin position="1"/>
        <end position="38"/>
    </location>
</feature>
<comment type="caution">
    <text evidence="2">The sequence shown here is derived from an EMBL/GenBank/DDBJ whole genome shotgun (WGS) entry which is preliminary data.</text>
</comment>
<dbReference type="AlphaFoldDB" id="A0AA88JDS6"/>
<gene>
    <name evidence="2" type="ORF">TIFTF001_037599</name>
</gene>
<organism evidence="2 3">
    <name type="scientific">Ficus carica</name>
    <name type="common">Common fig</name>
    <dbReference type="NCBI Taxonomy" id="3494"/>
    <lineage>
        <taxon>Eukaryota</taxon>
        <taxon>Viridiplantae</taxon>
        <taxon>Streptophyta</taxon>
        <taxon>Embryophyta</taxon>
        <taxon>Tracheophyta</taxon>
        <taxon>Spermatophyta</taxon>
        <taxon>Magnoliopsida</taxon>
        <taxon>eudicotyledons</taxon>
        <taxon>Gunneridae</taxon>
        <taxon>Pentapetalae</taxon>
        <taxon>rosids</taxon>
        <taxon>fabids</taxon>
        <taxon>Rosales</taxon>
        <taxon>Moraceae</taxon>
        <taxon>Ficeae</taxon>
        <taxon>Ficus</taxon>
    </lineage>
</organism>
<evidence type="ECO:0000313" key="3">
    <source>
        <dbReference type="Proteomes" id="UP001187192"/>
    </source>
</evidence>
<reference evidence="2" key="1">
    <citation type="submission" date="2023-07" db="EMBL/GenBank/DDBJ databases">
        <title>draft genome sequence of fig (Ficus carica).</title>
        <authorList>
            <person name="Takahashi T."/>
            <person name="Nishimura K."/>
        </authorList>
    </citation>
    <scope>NUCLEOTIDE SEQUENCE</scope>
</reference>
<keyword evidence="3" id="KW-1185">Reference proteome</keyword>
<dbReference type="Proteomes" id="UP001187192">
    <property type="component" value="Unassembled WGS sequence"/>
</dbReference>